<keyword evidence="3" id="KW-1185">Reference proteome</keyword>
<proteinExistence type="predicted"/>
<organism evidence="2 3">
    <name type="scientific">Sporothrix epigloea</name>
    <dbReference type="NCBI Taxonomy" id="1892477"/>
    <lineage>
        <taxon>Eukaryota</taxon>
        <taxon>Fungi</taxon>
        <taxon>Dikarya</taxon>
        <taxon>Ascomycota</taxon>
        <taxon>Pezizomycotina</taxon>
        <taxon>Sordariomycetes</taxon>
        <taxon>Sordariomycetidae</taxon>
        <taxon>Ophiostomatales</taxon>
        <taxon>Ophiostomataceae</taxon>
        <taxon>Sporothrix</taxon>
    </lineage>
</organism>
<name>A0ABP0DIJ3_9PEZI</name>
<dbReference type="PANTHER" id="PTHR28067">
    <property type="entry name" value="DNA REPLICATION REGULATOR SLD3"/>
    <property type="match status" value="1"/>
</dbReference>
<reference evidence="2 3" key="1">
    <citation type="submission" date="2024-01" db="EMBL/GenBank/DDBJ databases">
        <authorList>
            <person name="Allen C."/>
            <person name="Tagirdzhanova G."/>
        </authorList>
    </citation>
    <scope>NUCLEOTIDE SEQUENCE [LARGE SCALE GENOMIC DNA]</scope>
    <source>
        <strain evidence="2 3">CBS 573.63</strain>
    </source>
</reference>
<comment type="caution">
    <text evidence="2">The sequence shown here is derived from an EMBL/GenBank/DDBJ whole genome shotgun (WGS) entry which is preliminary data.</text>
</comment>
<gene>
    <name evidence="2" type="ORF">SEPCBS57363_002916</name>
</gene>
<feature type="region of interest" description="Disordered" evidence="1">
    <location>
        <begin position="1"/>
        <end position="66"/>
    </location>
</feature>
<dbReference type="PANTHER" id="PTHR28067:SF1">
    <property type="entry name" value="DNA REPLICATION REGULATOR SLD3"/>
    <property type="match status" value="1"/>
</dbReference>
<dbReference type="Proteomes" id="UP001642501">
    <property type="component" value="Unassembled WGS sequence"/>
</dbReference>
<evidence type="ECO:0000256" key="1">
    <source>
        <dbReference type="SAM" id="MobiDB-lite"/>
    </source>
</evidence>
<feature type="compositionally biased region" description="Low complexity" evidence="1">
    <location>
        <begin position="1"/>
        <end position="20"/>
    </location>
</feature>
<sequence length="382" mass="41437">MSSHSRSSSHAPSRLSLSTSQRPSSHQREQRQLSTGSPIPGASPVPVSHKRRSEHGPPEDVKRRRQDTSLFATDELLKPSIVVRAQPPNPLSRPYTLFPIMLLPREHLPLSYLDLAAPSGDLPPSRRFQSHIRILDLEGRLGSNVLLARSPSNSSGSGSGFSSASSVFAIERDESGFYTLCKLGSWVDLDTLSQHATAVCQQRMLAKPSVLSASTGQGHALITPRMYKEQGKKRLVIAELQSIVRRRPAASQLTPEATVGSQADTSLACDDLLVPFMDVEGATGSFQAVEETQERSDDLPGQPSSQTVLQVAPLTAKLTALPTPPASDATKQSSMEPSDATATIKLPEPPGPPTADDIFQNIRSQYFEALYHSLVSFDNRIY</sequence>
<feature type="region of interest" description="Disordered" evidence="1">
    <location>
        <begin position="320"/>
        <end position="358"/>
    </location>
</feature>
<dbReference type="EMBL" id="CAWUOM010000042">
    <property type="protein sequence ID" value="CAK7268083.1"/>
    <property type="molecule type" value="Genomic_DNA"/>
</dbReference>
<evidence type="ECO:0000313" key="2">
    <source>
        <dbReference type="EMBL" id="CAK7268083.1"/>
    </source>
</evidence>
<evidence type="ECO:0000313" key="3">
    <source>
        <dbReference type="Proteomes" id="UP001642501"/>
    </source>
</evidence>
<dbReference type="InterPro" id="IPR042511">
    <property type="entry name" value="Sld3"/>
</dbReference>
<protein>
    <submittedName>
        <fullName evidence="2">Uncharacterized protein</fullName>
    </submittedName>
</protein>
<accession>A0ABP0DIJ3</accession>